<dbReference type="KEGG" id="kuy:FY550_13465"/>
<organism evidence="2 3">
    <name type="scientific">Kushneria phosphatilytica</name>
    <dbReference type="NCBI Taxonomy" id="657387"/>
    <lineage>
        <taxon>Bacteria</taxon>
        <taxon>Pseudomonadati</taxon>
        <taxon>Pseudomonadota</taxon>
        <taxon>Gammaproteobacteria</taxon>
        <taxon>Oceanospirillales</taxon>
        <taxon>Halomonadaceae</taxon>
        <taxon>Kushneria</taxon>
    </lineage>
</organism>
<sequence>MPSIANAIDRTPRSPASPWRSAPARCGLLLAAVMLLAWHPVYGCPAGVQSHSEISQDEVLRLTESGHIRPFGEILDRARHHRSGKLLEADLECLGDRYVYEVEILDHDGRIWELRFDARTGDYLSAQKD</sequence>
<evidence type="ECO:0000259" key="1">
    <source>
        <dbReference type="Pfam" id="PF03413"/>
    </source>
</evidence>
<name>A0A5C1A2F3_9GAMM</name>
<dbReference type="EMBL" id="CP043420">
    <property type="protein sequence ID" value="QEL12047.1"/>
    <property type="molecule type" value="Genomic_DNA"/>
</dbReference>
<dbReference type="Proteomes" id="UP000322553">
    <property type="component" value="Chromosome"/>
</dbReference>
<gene>
    <name evidence="2" type="ORF">FY550_13465</name>
</gene>
<accession>A0A5C1A2F3</accession>
<evidence type="ECO:0000313" key="3">
    <source>
        <dbReference type="Proteomes" id="UP000322553"/>
    </source>
</evidence>
<dbReference type="InterPro" id="IPR025711">
    <property type="entry name" value="PepSY"/>
</dbReference>
<protein>
    <submittedName>
        <fullName evidence="2">Peptidase</fullName>
    </submittedName>
</protein>
<feature type="domain" description="PepSY" evidence="1">
    <location>
        <begin position="73"/>
        <end position="122"/>
    </location>
</feature>
<reference evidence="2 3" key="1">
    <citation type="submission" date="2019-08" db="EMBL/GenBank/DDBJ databases">
        <title>Complete genome sequence of Kushneria sp. YCWA18, a halophilic phosphate-solubilizing bacterium isolated from Daqiao saltern in China.</title>
        <authorList>
            <person name="Du G.-X."/>
            <person name="Qu L.-Y."/>
        </authorList>
    </citation>
    <scope>NUCLEOTIDE SEQUENCE [LARGE SCALE GENOMIC DNA]</scope>
    <source>
        <strain evidence="2 3">YCWA18</strain>
    </source>
</reference>
<keyword evidence="3" id="KW-1185">Reference proteome</keyword>
<dbReference type="AlphaFoldDB" id="A0A5C1A2F3"/>
<evidence type="ECO:0000313" key="2">
    <source>
        <dbReference type="EMBL" id="QEL12047.1"/>
    </source>
</evidence>
<proteinExistence type="predicted"/>
<dbReference type="RefSeq" id="WP_149054594.1">
    <property type="nucleotide sequence ID" value="NZ_CP043420.1"/>
</dbReference>
<dbReference type="Gene3D" id="3.10.450.40">
    <property type="match status" value="1"/>
</dbReference>
<dbReference type="Pfam" id="PF03413">
    <property type="entry name" value="PepSY"/>
    <property type="match status" value="1"/>
</dbReference>